<dbReference type="InterPro" id="IPR003661">
    <property type="entry name" value="HisK_dim/P_dom"/>
</dbReference>
<keyword evidence="1" id="KW-0597">Phosphoprotein</keyword>
<evidence type="ECO:0000256" key="2">
    <source>
        <dbReference type="ARBA" id="ARBA00022679"/>
    </source>
</evidence>
<accession>A0A0F9FHP6</accession>
<dbReference type="Pfam" id="PF02518">
    <property type="entry name" value="HATPase_c"/>
    <property type="match status" value="1"/>
</dbReference>
<dbReference type="CDD" id="cd00130">
    <property type="entry name" value="PAS"/>
    <property type="match status" value="1"/>
</dbReference>
<evidence type="ECO:0000256" key="5">
    <source>
        <dbReference type="ARBA" id="ARBA00022840"/>
    </source>
</evidence>
<dbReference type="InterPro" id="IPR004358">
    <property type="entry name" value="Sig_transdc_His_kin-like_C"/>
</dbReference>
<dbReference type="PROSITE" id="PS50112">
    <property type="entry name" value="PAS"/>
    <property type="match status" value="1"/>
</dbReference>
<evidence type="ECO:0008006" key="12">
    <source>
        <dbReference type="Google" id="ProtNLM"/>
    </source>
</evidence>
<keyword evidence="5" id="KW-0067">ATP-binding</keyword>
<organism evidence="11">
    <name type="scientific">marine sediment metagenome</name>
    <dbReference type="NCBI Taxonomy" id="412755"/>
    <lineage>
        <taxon>unclassified sequences</taxon>
        <taxon>metagenomes</taxon>
        <taxon>ecological metagenomes</taxon>
    </lineage>
</organism>
<dbReference type="SUPFAM" id="SSF52172">
    <property type="entry name" value="CheY-like"/>
    <property type="match status" value="2"/>
</dbReference>
<evidence type="ECO:0000256" key="6">
    <source>
        <dbReference type="ARBA" id="ARBA00023012"/>
    </source>
</evidence>
<evidence type="ECO:0000313" key="11">
    <source>
        <dbReference type="EMBL" id="KKL85919.1"/>
    </source>
</evidence>
<dbReference type="InterPro" id="IPR036890">
    <property type="entry name" value="HATPase_C_sf"/>
</dbReference>
<dbReference type="InterPro" id="IPR035965">
    <property type="entry name" value="PAS-like_dom_sf"/>
</dbReference>
<reference evidence="11" key="1">
    <citation type="journal article" date="2015" name="Nature">
        <title>Complex archaea that bridge the gap between prokaryotes and eukaryotes.</title>
        <authorList>
            <person name="Spang A."/>
            <person name="Saw J.H."/>
            <person name="Jorgensen S.L."/>
            <person name="Zaremba-Niedzwiedzka K."/>
            <person name="Martijn J."/>
            <person name="Lind A.E."/>
            <person name="van Eijk R."/>
            <person name="Schleper C."/>
            <person name="Guy L."/>
            <person name="Ettema T.J."/>
        </authorList>
    </citation>
    <scope>NUCLEOTIDE SEQUENCE</scope>
</reference>
<sequence length="652" mass="73644">MGTILLAITMERKYRILIVDDEAEHSANIKDILEMNGYAVNTAINGKDAISFCQKDSYDLAFVDIKLPDISGNTVVSEMSKISPSTEYIYITGYASVDTAIEAVKQENVISYETKPINMDHLLPIINQITERKQAEKKLRESEERYRAVFEQAVDSIVVIDADTGEIIEFNDRAHENLGYTREEFKKLELSDIELIESPEDVKNHIVKVMKEGHDIFETKHRTKKGEIREMLVSAKLLSVPERNLITAIWCDITERKKMEEMLLQSEKLRAMGIMTSGVAHDFNNILAVISGNAQLMERNYGDSVPRPSRLRLAEEPRLSPPRCHKEMMDGFHVIRKAVSDGAEIVRRMRKFTKVERDTSEFISVDVKEILEQAIEFSRPRWMNMAKAREITYDIDKTGIKEVPTVLGSPSELREVFVNIINNAMDAMTGGGCITFRTLSKDDTVFVSISDTGEGMTEEVRKRIFDPFFTTKRAEGSGLGMSVAYGVITGHGGKIEVESEAGKGATFTMSIPITREAPQQAVSPEPLRKIKAHGLRILVIDDEVRICSVLNEYFSRDGHDVKSVNNGTEAIKLLKNEEFDLVLCDLVLPDMSGHDIVKVIDELDKRPKVGLITGWDEKIETKSKEELKVDFIVRKPFDFSKLTSHINEALTR</sequence>
<name>A0A0F9FHP6_9ZZZZ</name>
<dbReference type="Gene3D" id="3.30.450.20">
    <property type="entry name" value="PAS domain"/>
    <property type="match status" value="1"/>
</dbReference>
<dbReference type="EMBL" id="LAZR01021266">
    <property type="protein sequence ID" value="KKL85919.1"/>
    <property type="molecule type" value="Genomic_DNA"/>
</dbReference>
<protein>
    <recommendedName>
        <fullName evidence="12">Histidine kinase</fullName>
    </recommendedName>
</protein>
<dbReference type="PANTHER" id="PTHR43065:SF46">
    <property type="entry name" value="C4-DICARBOXYLATE TRANSPORT SENSOR PROTEIN DCTB"/>
    <property type="match status" value="1"/>
</dbReference>
<evidence type="ECO:0000259" key="8">
    <source>
        <dbReference type="PROSITE" id="PS50109"/>
    </source>
</evidence>
<dbReference type="Gene3D" id="3.40.50.2300">
    <property type="match status" value="2"/>
</dbReference>
<dbReference type="InterPro" id="IPR000014">
    <property type="entry name" value="PAS"/>
</dbReference>
<dbReference type="SMART" id="SM00388">
    <property type="entry name" value="HisKA"/>
    <property type="match status" value="1"/>
</dbReference>
<dbReference type="SMART" id="SM00387">
    <property type="entry name" value="HATPase_c"/>
    <property type="match status" value="1"/>
</dbReference>
<feature type="domain" description="Response regulatory" evidence="9">
    <location>
        <begin position="15"/>
        <end position="130"/>
    </location>
</feature>
<dbReference type="InterPro" id="IPR011006">
    <property type="entry name" value="CheY-like_superfamily"/>
</dbReference>
<dbReference type="Gene3D" id="3.30.565.10">
    <property type="entry name" value="Histidine kinase-like ATPase, C-terminal domain"/>
    <property type="match status" value="1"/>
</dbReference>
<evidence type="ECO:0000256" key="1">
    <source>
        <dbReference type="ARBA" id="ARBA00022553"/>
    </source>
</evidence>
<keyword evidence="4" id="KW-0418">Kinase</keyword>
<dbReference type="InterPro" id="IPR036097">
    <property type="entry name" value="HisK_dim/P_sf"/>
</dbReference>
<dbReference type="AlphaFoldDB" id="A0A0F9FHP6"/>
<dbReference type="SMART" id="SM00448">
    <property type="entry name" value="REC"/>
    <property type="match status" value="2"/>
</dbReference>
<dbReference type="SMART" id="SM00091">
    <property type="entry name" value="PAS"/>
    <property type="match status" value="1"/>
</dbReference>
<dbReference type="NCBIfam" id="TIGR00229">
    <property type="entry name" value="sensory_box"/>
    <property type="match status" value="1"/>
</dbReference>
<evidence type="ECO:0000256" key="4">
    <source>
        <dbReference type="ARBA" id="ARBA00022777"/>
    </source>
</evidence>
<dbReference type="SUPFAM" id="SSF47384">
    <property type="entry name" value="Homodimeric domain of signal transducing histidine kinase"/>
    <property type="match status" value="1"/>
</dbReference>
<dbReference type="InterPro" id="IPR001789">
    <property type="entry name" value="Sig_transdc_resp-reg_receiver"/>
</dbReference>
<keyword evidence="7" id="KW-0175">Coiled coil</keyword>
<keyword evidence="6" id="KW-0902">Two-component regulatory system</keyword>
<dbReference type="SUPFAM" id="SSF55874">
    <property type="entry name" value="ATPase domain of HSP90 chaperone/DNA topoisomerase II/histidine kinase"/>
    <property type="match status" value="1"/>
</dbReference>
<dbReference type="CDD" id="cd00156">
    <property type="entry name" value="REC"/>
    <property type="match status" value="1"/>
</dbReference>
<dbReference type="Gene3D" id="1.10.287.130">
    <property type="match status" value="1"/>
</dbReference>
<dbReference type="Pfam" id="PF00072">
    <property type="entry name" value="Response_reg"/>
    <property type="match status" value="2"/>
</dbReference>
<keyword evidence="2" id="KW-0808">Transferase</keyword>
<dbReference type="SUPFAM" id="SSF55785">
    <property type="entry name" value="PYP-like sensor domain (PAS domain)"/>
    <property type="match status" value="1"/>
</dbReference>
<evidence type="ECO:0000256" key="7">
    <source>
        <dbReference type="SAM" id="Coils"/>
    </source>
</evidence>
<feature type="coiled-coil region" evidence="7">
    <location>
        <begin position="125"/>
        <end position="152"/>
    </location>
</feature>
<proteinExistence type="predicted"/>
<dbReference type="PRINTS" id="PR00344">
    <property type="entry name" value="BCTRLSENSOR"/>
</dbReference>
<evidence type="ECO:0000256" key="3">
    <source>
        <dbReference type="ARBA" id="ARBA00022741"/>
    </source>
</evidence>
<evidence type="ECO:0000259" key="9">
    <source>
        <dbReference type="PROSITE" id="PS50110"/>
    </source>
</evidence>
<dbReference type="GO" id="GO:0000155">
    <property type="term" value="F:phosphorelay sensor kinase activity"/>
    <property type="evidence" value="ECO:0007669"/>
    <property type="project" value="InterPro"/>
</dbReference>
<feature type="domain" description="PAS" evidence="10">
    <location>
        <begin position="142"/>
        <end position="185"/>
    </location>
</feature>
<feature type="domain" description="Histidine kinase" evidence="8">
    <location>
        <begin position="278"/>
        <end position="515"/>
    </location>
</feature>
<dbReference type="Pfam" id="PF13426">
    <property type="entry name" value="PAS_9"/>
    <property type="match status" value="1"/>
</dbReference>
<dbReference type="PROSITE" id="PS50109">
    <property type="entry name" value="HIS_KIN"/>
    <property type="match status" value="1"/>
</dbReference>
<keyword evidence="3" id="KW-0547">Nucleotide-binding</keyword>
<comment type="caution">
    <text evidence="11">The sequence shown here is derived from an EMBL/GenBank/DDBJ whole genome shotgun (WGS) entry which is preliminary data.</text>
</comment>
<dbReference type="InterPro" id="IPR003594">
    <property type="entry name" value="HATPase_dom"/>
</dbReference>
<evidence type="ECO:0000259" key="10">
    <source>
        <dbReference type="PROSITE" id="PS50112"/>
    </source>
</evidence>
<dbReference type="PANTHER" id="PTHR43065">
    <property type="entry name" value="SENSOR HISTIDINE KINASE"/>
    <property type="match status" value="1"/>
</dbReference>
<feature type="domain" description="Response regulatory" evidence="9">
    <location>
        <begin position="536"/>
        <end position="650"/>
    </location>
</feature>
<dbReference type="InterPro" id="IPR005467">
    <property type="entry name" value="His_kinase_dom"/>
</dbReference>
<dbReference type="GO" id="GO:0005524">
    <property type="term" value="F:ATP binding"/>
    <property type="evidence" value="ECO:0007669"/>
    <property type="project" value="UniProtKB-KW"/>
</dbReference>
<dbReference type="PROSITE" id="PS50110">
    <property type="entry name" value="RESPONSE_REGULATORY"/>
    <property type="match status" value="2"/>
</dbReference>
<gene>
    <name evidence="11" type="ORF">LCGC14_1949920</name>
</gene>